<dbReference type="AlphaFoldDB" id="A0AB38UHX6"/>
<evidence type="ECO:0000256" key="1">
    <source>
        <dbReference type="SAM" id="Coils"/>
    </source>
</evidence>
<dbReference type="PROSITE" id="PS51257">
    <property type="entry name" value="PROKAR_LIPOPROTEIN"/>
    <property type="match status" value="1"/>
</dbReference>
<feature type="signal peptide" evidence="2">
    <location>
        <begin position="1"/>
        <end position="21"/>
    </location>
</feature>
<organism evidence="3 4">
    <name type="scientific">Bacteroides thetaiotaomicron</name>
    <dbReference type="NCBI Taxonomy" id="818"/>
    <lineage>
        <taxon>Bacteria</taxon>
        <taxon>Pseudomonadati</taxon>
        <taxon>Bacteroidota</taxon>
        <taxon>Bacteroidia</taxon>
        <taxon>Bacteroidales</taxon>
        <taxon>Bacteroidaceae</taxon>
        <taxon>Bacteroides</taxon>
    </lineage>
</organism>
<feature type="coiled-coil region" evidence="1">
    <location>
        <begin position="170"/>
        <end position="297"/>
    </location>
</feature>
<dbReference type="RefSeq" id="WP_119213453.1">
    <property type="nucleotide sequence ID" value="NZ_CP072242.1"/>
</dbReference>
<feature type="coiled-coil region" evidence="1">
    <location>
        <begin position="107"/>
        <end position="137"/>
    </location>
</feature>
<name>A0AB38UHX6_BACT4</name>
<sequence>MNKKYLSVVLFGALLAASAGTFTSCKDYDDDIKGLQEQIDKSGSTITDLQTQLTTLKAAADAAQATADAAKTAAAEAKTAADAAKAAGDQAKADAATALAAAKAAEAAAAQAKADAIEEATKQVEALRNSMQAAIDKKLDVTAFEEASKLLGARIDGIEAGLSNLKNGAVKENTEAIKSAQDAIEALQSADEDFATTLKELDEYVKITLEAKIDVNADDIKAAQDDIKAAQEDLDALWKKISGGEGSLEDLISKNATAISDLKDAIEDELDVIKGDIKDIQADIKKINGQITAINQNLAGLHTLVVSRLTSISLAPDLFVDGIEAVRFTSLQYSPMGESENASIPATSYKFSTAALATASYHFNPASFKLANADYGYIDRTAEVVETTRAIAASKLVEIVGEPEANPVTGTVDFKLLRLNSHTTQPGLDRTNMIALQATLKGDAVDEGEKNAVITAPYVAVYDAILSYEDVRIADKETLTTGADEAHYATTFDACTKEDPRYKIPYDKEFNLKDLVATCFGNNGHDEFPIADYKLSYRFAVASTAYNIEEGNTETNQQKWIKCNDAIEGKYQAEGFNPEAFGRTPILKVELVDEAGNVVRRGFVKVEFIAEKESDFTVGNEAKELTFACNVTEASYTITEEFIRENVYRKITNGTNIGMSHEEFWNIYTTSTAEVKKNNQVFSMSVPKIVDGTTEVGTATKKIVWEFTHGELKAIGAGGSQFVATITVKNKLQSSKYPDKITFKFIVNVKLPVATLESVKNELFWQNIDGELKFFKVNAEVPDTPEDPADGCLIHQKLGLAYDKYDVKGLPICVTDRYVVTKTYSDGKATSKVLAGVKIDGETISLDKDGANATAVKAALNSAGGLQASVAHIYTLESGDQITVNEFMVNFIRPVSLNMPSGVTLTDAVTGGDIANFQWNGLLMDWSGNAIVSPSVVETEDISSYWKRVCVPEYELTEGHYNIVTPASLKTTTGTVDIVTASPITTYNGSATYTYTQITDGTTTTTKTYTTPHSMVTKGEVSNYLYAQALNGAPAGYRLTANGTVNYTEVLVSAGSSITYTYIASIDYTPAVIEWIPGEPVAKKHDHTLQPNFEGTSYGQKSGCWEWTKTTFSSSVINLGQYWFYYGEFSEVKLDIDKVTTDLKYNGGKLPDKATLEQVGNTVKYVNVKSPIEYAYKIFIPATVNYGWGTLSSTLTITVNPKN</sequence>
<dbReference type="EMBL" id="CP083685">
    <property type="protein sequence ID" value="UYU92499.1"/>
    <property type="molecule type" value="Genomic_DNA"/>
</dbReference>
<evidence type="ECO:0000313" key="3">
    <source>
        <dbReference type="EMBL" id="UYU92499.1"/>
    </source>
</evidence>
<accession>A0AB38UHX6</accession>
<keyword evidence="1" id="KW-0175">Coiled coil</keyword>
<protein>
    <submittedName>
        <fullName evidence="3">Cell surface protein</fullName>
    </submittedName>
</protein>
<keyword evidence="2" id="KW-0732">Signal</keyword>
<evidence type="ECO:0000256" key="2">
    <source>
        <dbReference type="SAM" id="SignalP"/>
    </source>
</evidence>
<proteinExistence type="predicted"/>
<evidence type="ECO:0000313" key="4">
    <source>
        <dbReference type="Proteomes" id="UP001162960"/>
    </source>
</evidence>
<feature type="chain" id="PRO_5044349965" evidence="2">
    <location>
        <begin position="22"/>
        <end position="1203"/>
    </location>
</feature>
<reference evidence="3" key="1">
    <citation type="submission" date="2021-06" db="EMBL/GenBank/DDBJ databases">
        <title>Interrogation of the integrated mobile genetic elements in gut-associated Bacteroides with a consensus prediction approach.</title>
        <authorList>
            <person name="Campbell D.E."/>
            <person name="Leigh J.R."/>
            <person name="Kim T."/>
            <person name="England W."/>
            <person name="Whitaker R.J."/>
            <person name="Degnan P.H."/>
        </authorList>
    </citation>
    <scope>NUCLEOTIDE SEQUENCE</scope>
    <source>
        <strain evidence="3">VPI-3443</strain>
    </source>
</reference>
<gene>
    <name evidence="3" type="ORF">KQP74_07675</name>
</gene>
<dbReference type="Proteomes" id="UP001162960">
    <property type="component" value="Chromosome"/>
</dbReference>